<evidence type="ECO:0000313" key="5">
    <source>
        <dbReference type="Proteomes" id="UP000743107"/>
    </source>
</evidence>
<dbReference type="InterPro" id="IPR056088">
    <property type="entry name" value="DUF7671"/>
</dbReference>
<name>A0A6L5A2V7_PEDPE</name>
<dbReference type="Pfam" id="PF24710">
    <property type="entry name" value="DUF7671"/>
    <property type="match status" value="1"/>
</dbReference>
<comment type="caution">
    <text evidence="3">The sequence shown here is derived from an EMBL/GenBank/DDBJ whole genome shotgun (WGS) entry which is preliminary data.</text>
</comment>
<accession>A0A6L5A2V7</accession>
<evidence type="ECO:0000259" key="1">
    <source>
        <dbReference type="Pfam" id="PF24710"/>
    </source>
</evidence>
<evidence type="ECO:0000313" key="3">
    <source>
        <dbReference type="EMBL" id="MBF7126905.1"/>
    </source>
</evidence>
<dbReference type="EMBL" id="WENB01000002">
    <property type="protein sequence ID" value="KAF0414125.1"/>
    <property type="molecule type" value="Genomic_DNA"/>
</dbReference>
<feature type="domain" description="DUF7671" evidence="1">
    <location>
        <begin position="2"/>
        <end position="94"/>
    </location>
</feature>
<dbReference type="Proteomes" id="UP000743107">
    <property type="component" value="Unassembled WGS sequence"/>
</dbReference>
<reference evidence="2 4" key="1">
    <citation type="submission" date="2019-10" db="EMBL/GenBank/DDBJ databases">
        <authorList>
            <person name="Irmler S."/>
            <person name="Berthoud H."/>
            <person name="Roetschi A."/>
            <person name="Arias E."/>
            <person name="Shani N."/>
            <person name="Wuethrich D."/>
            <person name="Bruggmann R."/>
        </authorList>
    </citation>
    <scope>NUCLEOTIDE SEQUENCE [LARGE SCALE GENOMIC DNA]</scope>
    <source>
        <strain evidence="2 4">FAM13073</strain>
    </source>
</reference>
<dbReference type="AlphaFoldDB" id="A0A6L5A2V7"/>
<reference evidence="2" key="2">
    <citation type="submission" date="2019-12" db="EMBL/GenBank/DDBJ databases">
        <title>SpeciesPrimer: A bioinformatics pipeline dedicated to the design of qPCR primers for the quantification of bacterial species.</title>
        <authorList>
            <person name="Dreier M."/>
            <person name="Berthoud H."/>
            <person name="Shani N."/>
            <person name="Wechsler D."/>
            <person name="Junier P."/>
        </authorList>
    </citation>
    <scope>NUCLEOTIDE SEQUENCE</scope>
    <source>
        <strain evidence="2">FAM13073</strain>
    </source>
</reference>
<proteinExistence type="predicted"/>
<reference evidence="3" key="4">
    <citation type="submission" date="2020-11" db="EMBL/GenBank/DDBJ databases">
        <title>Antibiotic susceptibility profiles of Pediococcus pentosaceus from various origins and their implications for the safety assessment of strains with food-technology applications.</title>
        <authorList>
            <person name="Shani N."/>
            <person name="Oberhaensli S."/>
            <person name="Arias E."/>
        </authorList>
    </citation>
    <scope>NUCLEOTIDE SEQUENCE</scope>
    <source>
        <strain evidence="3">FAM 19164</strain>
    </source>
</reference>
<keyword evidence="4" id="KW-1185">Reference proteome</keyword>
<evidence type="ECO:0000313" key="2">
    <source>
        <dbReference type="EMBL" id="KAF0414125.1"/>
    </source>
</evidence>
<organism evidence="3 5">
    <name type="scientific">Pediococcus pentosaceus</name>
    <dbReference type="NCBI Taxonomy" id="1255"/>
    <lineage>
        <taxon>Bacteria</taxon>
        <taxon>Bacillati</taxon>
        <taxon>Bacillota</taxon>
        <taxon>Bacilli</taxon>
        <taxon>Lactobacillales</taxon>
        <taxon>Lactobacillaceae</taxon>
        <taxon>Pediococcus</taxon>
    </lineage>
</organism>
<gene>
    <name evidence="2" type="ORF">GBO79_04470</name>
    <name evidence="3" type="ORF">ITQ97_03600</name>
</gene>
<dbReference type="RefSeq" id="WP_159250862.1">
    <property type="nucleotide sequence ID" value="NZ_JABJXG010000015.1"/>
</dbReference>
<sequence>MKDKYPITCFYGVPIKLDNSGHYIFNTEIKIHAWRNGKHTKGKFLKLGQLFLTENNLLVAIVGATKLSFKNRHNFVPLERFTKEFISDEMLEIAIKKFKEEAV</sequence>
<reference evidence="4" key="3">
    <citation type="submission" date="2020-03" db="EMBL/GenBank/DDBJ databases">
        <title>SpeciesPrimer: A bioinformatics pipeline dedicated to the design of qPCR primers for the quantification of bacterial species.</title>
        <authorList>
            <person name="Dreier M."/>
            <person name="Berthoud H."/>
            <person name="Shani N."/>
            <person name="Wechsler D."/>
            <person name="Junier P."/>
        </authorList>
    </citation>
    <scope>NUCLEOTIDE SEQUENCE [LARGE SCALE GENOMIC DNA]</scope>
    <source>
        <strain evidence="4">FAM13073</strain>
    </source>
</reference>
<dbReference type="EMBL" id="JADOFV010000002">
    <property type="protein sequence ID" value="MBF7126905.1"/>
    <property type="molecule type" value="Genomic_DNA"/>
</dbReference>
<evidence type="ECO:0000313" key="4">
    <source>
        <dbReference type="Proteomes" id="UP000472573"/>
    </source>
</evidence>
<protein>
    <recommendedName>
        <fullName evidence="1">DUF7671 domain-containing protein</fullName>
    </recommendedName>
</protein>
<dbReference type="Proteomes" id="UP000472573">
    <property type="component" value="Unassembled WGS sequence"/>
</dbReference>